<dbReference type="SUPFAM" id="SSF49313">
    <property type="entry name" value="Cadherin-like"/>
    <property type="match status" value="1"/>
</dbReference>
<dbReference type="EMBL" id="BNCJ01000001">
    <property type="protein sequence ID" value="GHF33427.1"/>
    <property type="molecule type" value="Genomic_DNA"/>
</dbReference>
<gene>
    <name evidence="2" type="ORF">GCM10017056_01050</name>
</gene>
<dbReference type="InterPro" id="IPR013783">
    <property type="entry name" value="Ig-like_fold"/>
</dbReference>
<reference evidence="2" key="1">
    <citation type="journal article" date="2014" name="Int. J. Syst. Evol. Microbiol.">
        <title>Complete genome sequence of Corynebacterium casei LMG S-19264T (=DSM 44701T), isolated from a smear-ripened cheese.</title>
        <authorList>
            <consortium name="US DOE Joint Genome Institute (JGI-PGF)"/>
            <person name="Walter F."/>
            <person name="Albersmeier A."/>
            <person name="Kalinowski J."/>
            <person name="Ruckert C."/>
        </authorList>
    </citation>
    <scope>NUCLEOTIDE SEQUENCE</scope>
    <source>
        <strain evidence="2">KCTC 42650</strain>
    </source>
</reference>
<name>A0A8J3M708_9RHOB</name>
<dbReference type="Gene3D" id="2.60.40.10">
    <property type="entry name" value="Immunoglobulins"/>
    <property type="match status" value="1"/>
</dbReference>
<sequence>MRDFLFARDSPSAWLMVPHSIEPPIITATLTPSGTLYDGENAADDLANFASYDSSGNYASSAGTIVSAVYQVNEVTVATNTVLSVTDVPSWLVTDSEGNFRRFSIPAVQDIAPTQNAAPSASGDAVVGESPTGTPGTFNGTNLVEISEWEVSDDGSTGWTGTGDTDTSGPPGVFGENYRFASTATNSAGSLTTYSDVIGPVALPVLTINGLTGGDAVIGSEAGITVTSDIGTITSTSWGTEAVEDLFGTGANPTSIAGGDGVELVVSVVIGGNSYETTALIRYNAPVAASGLSNQSWPAEAAITAFDVSADFTVTGDASLVGVTFTLDPTSDPLPAGLSLSPAGLITGTPTTEAAAVTIVVRGTNSGGNATTTFDITISAASTAETIIISSISPMDENGNVDAAYAVSANLTAEGVVFEATEANPGAADFNGGGAPTYVDIGTVALTTTGTDIELAIPSGLAKASRKLALLPPSGTDGDVAVSTAVIMKTVAPVLSSVSFTDNDNEGILYAFTPDDDSAPSTDYRLSFWADGTNPSDALIASGTGSVSTLTGAAVEDTEESGEVLGLGAATYQPTIYYKDKFGNEVWETYADVVVASSSVTMPTVTEVLAASSGTTGTAAVTNTIPAGAADATKEVLIEAAWGEAATSTGLAILVDGNAPTLIEQDLSNRFCNVAAYYIAVPAGGNLSLSIDQANPTGQWRGISYRISTVVNRNSAYAAVKDYDPSYGALDVSQDTYNGETVRAIGNMYNLGTTGDFTPTGLTVSTGRNYPNVQGTKRHVFYEAAPSSTEIPRTMTLTPTGDGSADVVALSVVIR</sequence>
<protein>
    <submittedName>
        <fullName evidence="2">Uncharacterized protein</fullName>
    </submittedName>
</protein>
<dbReference type="AlphaFoldDB" id="A0A8J3M708"/>
<feature type="region of interest" description="Disordered" evidence="1">
    <location>
        <begin position="115"/>
        <end position="140"/>
    </location>
</feature>
<feature type="compositionally biased region" description="Low complexity" evidence="1">
    <location>
        <begin position="154"/>
        <end position="169"/>
    </location>
</feature>
<feature type="compositionally biased region" description="Low complexity" evidence="1">
    <location>
        <begin position="131"/>
        <end position="140"/>
    </location>
</feature>
<dbReference type="GO" id="GO:0016020">
    <property type="term" value="C:membrane"/>
    <property type="evidence" value="ECO:0007669"/>
    <property type="project" value="InterPro"/>
</dbReference>
<reference evidence="2" key="2">
    <citation type="submission" date="2020-09" db="EMBL/GenBank/DDBJ databases">
        <authorList>
            <person name="Sun Q."/>
            <person name="Kim S."/>
        </authorList>
    </citation>
    <scope>NUCLEOTIDE SEQUENCE</scope>
    <source>
        <strain evidence="2">KCTC 42650</strain>
    </source>
</reference>
<evidence type="ECO:0000313" key="2">
    <source>
        <dbReference type="EMBL" id="GHF33427.1"/>
    </source>
</evidence>
<organism evidence="2 3">
    <name type="scientific">Seohaeicola zhoushanensis</name>
    <dbReference type="NCBI Taxonomy" id="1569283"/>
    <lineage>
        <taxon>Bacteria</taxon>
        <taxon>Pseudomonadati</taxon>
        <taxon>Pseudomonadota</taxon>
        <taxon>Alphaproteobacteria</taxon>
        <taxon>Rhodobacterales</taxon>
        <taxon>Roseobacteraceae</taxon>
        <taxon>Seohaeicola</taxon>
    </lineage>
</organism>
<feature type="region of interest" description="Disordered" evidence="1">
    <location>
        <begin position="152"/>
        <end position="171"/>
    </location>
</feature>
<evidence type="ECO:0000313" key="3">
    <source>
        <dbReference type="Proteomes" id="UP000626220"/>
    </source>
</evidence>
<dbReference type="RefSeq" id="WP_189678075.1">
    <property type="nucleotide sequence ID" value="NZ_BNCJ01000001.1"/>
</dbReference>
<dbReference type="Proteomes" id="UP000626220">
    <property type="component" value="Unassembled WGS sequence"/>
</dbReference>
<dbReference type="GO" id="GO:0005509">
    <property type="term" value="F:calcium ion binding"/>
    <property type="evidence" value="ECO:0007669"/>
    <property type="project" value="InterPro"/>
</dbReference>
<dbReference type="InterPro" id="IPR015919">
    <property type="entry name" value="Cadherin-like_sf"/>
</dbReference>
<proteinExistence type="predicted"/>
<evidence type="ECO:0000256" key="1">
    <source>
        <dbReference type="SAM" id="MobiDB-lite"/>
    </source>
</evidence>
<keyword evidence="3" id="KW-1185">Reference proteome</keyword>
<accession>A0A8J3M708</accession>
<comment type="caution">
    <text evidence="2">The sequence shown here is derived from an EMBL/GenBank/DDBJ whole genome shotgun (WGS) entry which is preliminary data.</text>
</comment>